<organism evidence="1">
    <name type="scientific">gut metagenome</name>
    <dbReference type="NCBI Taxonomy" id="749906"/>
    <lineage>
        <taxon>unclassified sequences</taxon>
        <taxon>metagenomes</taxon>
        <taxon>organismal metagenomes</taxon>
    </lineage>
</organism>
<proteinExistence type="predicted"/>
<name>J9FSM9_9ZZZZ</name>
<accession>J9FSM9</accession>
<dbReference type="AlphaFoldDB" id="J9FSM9"/>
<reference evidence="1" key="1">
    <citation type="journal article" date="2012" name="PLoS ONE">
        <title>Gene sets for utilization of primary and secondary nutrition supplies in the distal gut of endangered iberian lynx.</title>
        <authorList>
            <person name="Alcaide M."/>
            <person name="Messina E."/>
            <person name="Richter M."/>
            <person name="Bargiela R."/>
            <person name="Peplies J."/>
            <person name="Huws S.A."/>
            <person name="Newbold C.J."/>
            <person name="Golyshin P.N."/>
            <person name="Simon M.A."/>
            <person name="Lopez G."/>
            <person name="Yakimov M.M."/>
            <person name="Ferrer M."/>
        </authorList>
    </citation>
    <scope>NUCLEOTIDE SEQUENCE</scope>
</reference>
<gene>
    <name evidence="1" type="ORF">EVA_14384</name>
</gene>
<comment type="caution">
    <text evidence="1">The sequence shown here is derived from an EMBL/GenBank/DDBJ whole genome shotgun (WGS) entry which is preliminary data.</text>
</comment>
<sequence>MGYLYTYNNEPVVNMIVKGLKA</sequence>
<dbReference type="EMBL" id="AMCI01004732">
    <property type="protein sequence ID" value="EJW97508.1"/>
    <property type="molecule type" value="Genomic_DNA"/>
</dbReference>
<evidence type="ECO:0000313" key="1">
    <source>
        <dbReference type="EMBL" id="EJW97508.1"/>
    </source>
</evidence>
<feature type="non-terminal residue" evidence="1">
    <location>
        <position position="22"/>
    </location>
</feature>
<protein>
    <submittedName>
        <fullName evidence="1">Uncharacterized protein</fullName>
    </submittedName>
</protein>